<dbReference type="EMBL" id="CM047941">
    <property type="protein sequence ID" value="KAI9902372.1"/>
    <property type="molecule type" value="Genomic_DNA"/>
</dbReference>
<comment type="caution">
    <text evidence="1">The sequence shown here is derived from an EMBL/GenBank/DDBJ whole genome shotgun (WGS) entry which is preliminary data.</text>
</comment>
<dbReference type="Proteomes" id="UP001163324">
    <property type="component" value="Chromosome 2"/>
</dbReference>
<organism evidence="1 2">
    <name type="scientific">Trichothecium roseum</name>
    <dbReference type="NCBI Taxonomy" id="47278"/>
    <lineage>
        <taxon>Eukaryota</taxon>
        <taxon>Fungi</taxon>
        <taxon>Dikarya</taxon>
        <taxon>Ascomycota</taxon>
        <taxon>Pezizomycotina</taxon>
        <taxon>Sordariomycetes</taxon>
        <taxon>Hypocreomycetidae</taxon>
        <taxon>Hypocreales</taxon>
        <taxon>Hypocreales incertae sedis</taxon>
        <taxon>Trichothecium</taxon>
    </lineage>
</organism>
<reference evidence="1" key="1">
    <citation type="submission" date="2022-10" db="EMBL/GenBank/DDBJ databases">
        <title>Complete Genome of Trichothecium roseum strain YXFP-22015, a Plant Pathogen Isolated from Citrus.</title>
        <authorList>
            <person name="Wang Y."/>
            <person name="Zhu L."/>
        </authorList>
    </citation>
    <scope>NUCLEOTIDE SEQUENCE</scope>
    <source>
        <strain evidence="1">YXFP-22015</strain>
    </source>
</reference>
<protein>
    <submittedName>
        <fullName evidence="1">Uncharacterized protein</fullName>
    </submittedName>
</protein>
<evidence type="ECO:0000313" key="1">
    <source>
        <dbReference type="EMBL" id="KAI9902372.1"/>
    </source>
</evidence>
<accession>A0ACC0V7J5</accession>
<proteinExistence type="predicted"/>
<keyword evidence="2" id="KW-1185">Reference proteome</keyword>
<gene>
    <name evidence="1" type="ORF">N3K66_001724</name>
</gene>
<sequence length="658" mass="72135">MPPRRACDVCFKRKIQCSIPTPGSPCEWCRNQGLNCTFQRGPQKNANRQSHIVQELSRRVKELEGALGQGSDGGRAGSGSPWSETPSTRASSQDRPTGYAAATTPATSLRHPPSVTLDGASSSQRGVSPPKVQLTRCHLGHNWYFKGVLILSSRGRGWISSATAKSSVMESFEVFRNTLDDELPLDVVRRQQPHFSRQSMVRLPEQVQTRRAIDVYFRSKHQYVFPVLDDGLIDATTAAAYRSSDAGSCTRAEISAKACIWALHALVSRLKEARVGDPSLTGELEAQKAHCLLSHVSGTPSLDSLQAVLLLHVYYTVSGDCQSASTSISSACRLVCELGGQFGPSTTSPSCFRAQQSERSSRHTRSLFWLCYTLDKETSLRTGHPPCLTQDYCDLSLTEDLDKLHGHDSMLLPATGPQLPGDPHLGMIQEKSCRTLFSPRAHLYSDSELLHHIRQLDEELESWRLTIAPPFRPRLHIPADGGGGGGGGGGSLIPPGMTTSQRVRLISLQLNYLHTLTTIHTTIRRCGDFDSDLPDDLHSVVHSSTDMSLEASRSTLRFLRAAIELWEEESVWLVAHYAPMTAMSLFVNILIHPFGSSARSDMETLSSAAGITRSIPTAALSVREMEHVEDVGEFMMELSRLGSCAIWKAKKEGKSCGT</sequence>
<evidence type="ECO:0000313" key="2">
    <source>
        <dbReference type="Proteomes" id="UP001163324"/>
    </source>
</evidence>
<name>A0ACC0V7J5_9HYPO</name>